<accession>A0ABM8XDB4</accession>
<evidence type="ECO:0000256" key="4">
    <source>
        <dbReference type="SAM" id="Phobius"/>
    </source>
</evidence>
<keyword evidence="3" id="KW-0281">Fimbrium</keyword>
<comment type="similarity">
    <text evidence="1 3">Belongs to the N-Me-Phe pilin family.</text>
</comment>
<dbReference type="RefSeq" id="WP_318036297.1">
    <property type="nucleotide sequence ID" value="NZ_CAJZAG010000007.1"/>
</dbReference>
<dbReference type="NCBIfam" id="TIGR02532">
    <property type="entry name" value="IV_pilin_GFxxxE"/>
    <property type="match status" value="1"/>
</dbReference>
<dbReference type="EMBL" id="CAJZAG010000007">
    <property type="protein sequence ID" value="CAG9178031.1"/>
    <property type="molecule type" value="Genomic_DNA"/>
</dbReference>
<feature type="transmembrane region" description="Helical" evidence="4">
    <location>
        <begin position="21"/>
        <end position="39"/>
    </location>
</feature>
<evidence type="ECO:0000313" key="6">
    <source>
        <dbReference type="Proteomes" id="UP000706525"/>
    </source>
</evidence>
<dbReference type="PANTHER" id="PTHR30093">
    <property type="entry name" value="GENERAL SECRETION PATHWAY PROTEIN G"/>
    <property type="match status" value="1"/>
</dbReference>
<comment type="caution">
    <text evidence="5">The sequence shown here is derived from an EMBL/GenBank/DDBJ whole genome shotgun (WGS) entry which is preliminary data.</text>
</comment>
<keyword evidence="4" id="KW-0472">Membrane</keyword>
<keyword evidence="6" id="KW-1185">Reference proteome</keyword>
<organism evidence="5 6">
    <name type="scientific">Cupriavidus pampae</name>
    <dbReference type="NCBI Taxonomy" id="659251"/>
    <lineage>
        <taxon>Bacteria</taxon>
        <taxon>Pseudomonadati</taxon>
        <taxon>Pseudomonadota</taxon>
        <taxon>Betaproteobacteria</taxon>
        <taxon>Burkholderiales</taxon>
        <taxon>Burkholderiaceae</taxon>
        <taxon>Cupriavidus</taxon>
    </lineage>
</organism>
<reference evidence="5 6" key="1">
    <citation type="submission" date="2021-08" db="EMBL/GenBank/DDBJ databases">
        <authorList>
            <person name="Peeters C."/>
        </authorList>
    </citation>
    <scope>NUCLEOTIDE SEQUENCE [LARGE SCALE GENOMIC DNA]</scope>
    <source>
        <strain evidence="5 6">LMG 32289</strain>
    </source>
</reference>
<dbReference type="PROSITE" id="PS00409">
    <property type="entry name" value="PROKAR_NTER_METHYL"/>
    <property type="match status" value="1"/>
</dbReference>
<evidence type="ECO:0000256" key="1">
    <source>
        <dbReference type="ARBA" id="ARBA00005233"/>
    </source>
</evidence>
<proteinExistence type="inferred from homology"/>
<keyword evidence="4" id="KW-0812">Transmembrane</keyword>
<evidence type="ECO:0000313" key="5">
    <source>
        <dbReference type="EMBL" id="CAG9178031.1"/>
    </source>
</evidence>
<name>A0ABM8XDB4_9BURK</name>
<gene>
    <name evidence="5" type="primary">pilA_4</name>
    <name evidence="5" type="ORF">LMG32289_03974</name>
</gene>
<evidence type="ECO:0000256" key="2">
    <source>
        <dbReference type="ARBA" id="ARBA00022481"/>
    </source>
</evidence>
<protein>
    <submittedName>
        <fullName evidence="5">Fimbrial protein</fullName>
    </submittedName>
</protein>
<dbReference type="Pfam" id="PF07963">
    <property type="entry name" value="N_methyl"/>
    <property type="match status" value="1"/>
</dbReference>
<keyword evidence="2" id="KW-0488">Methylation</keyword>
<dbReference type="PANTHER" id="PTHR30093:SF34">
    <property type="entry name" value="PREPILIN PEPTIDASE-DEPENDENT PROTEIN D"/>
    <property type="match status" value="1"/>
</dbReference>
<keyword evidence="4" id="KW-1133">Transmembrane helix</keyword>
<dbReference type="Gene3D" id="3.30.700.10">
    <property type="entry name" value="Glycoprotein, Type 4 Pilin"/>
    <property type="match status" value="1"/>
</dbReference>
<dbReference type="InterPro" id="IPR045584">
    <property type="entry name" value="Pilin-like"/>
</dbReference>
<evidence type="ECO:0000256" key="3">
    <source>
        <dbReference type="RuleBase" id="RU000389"/>
    </source>
</evidence>
<dbReference type="InterPro" id="IPR001082">
    <property type="entry name" value="Pilin"/>
</dbReference>
<dbReference type="InterPro" id="IPR012902">
    <property type="entry name" value="N_methyl_site"/>
</dbReference>
<dbReference type="Proteomes" id="UP000706525">
    <property type="component" value="Unassembled WGS sequence"/>
</dbReference>
<dbReference type="Pfam" id="PF00114">
    <property type="entry name" value="Pilin"/>
    <property type="match status" value="1"/>
</dbReference>
<dbReference type="SUPFAM" id="SSF54523">
    <property type="entry name" value="Pili subunits"/>
    <property type="match status" value="1"/>
</dbReference>
<sequence length="166" mass="17052">MKKAQTGIKRVQQKGFTLIELMIVVAIIGILAAIAIPQYQAYVAKSQVNRVIGETSALRTAAETCLNEGRTVAVNAAPGAANECNMGRTYSSLMSDANNYPVVDLAADSATIIGTLGNTAAASVTGAIVTWTRSPQGSWTCGVTASAAKGWDNSYAPSSCPVAPGA</sequence>